<dbReference type="Pfam" id="PF02824">
    <property type="entry name" value="TGS"/>
    <property type="match status" value="1"/>
</dbReference>
<accession>A0A645BT01</accession>
<dbReference type="PROSITE" id="PS51880">
    <property type="entry name" value="TGS"/>
    <property type="match status" value="1"/>
</dbReference>
<dbReference type="SUPFAM" id="SSF81271">
    <property type="entry name" value="TGS-like"/>
    <property type="match status" value="1"/>
</dbReference>
<dbReference type="InterPro" id="IPR002912">
    <property type="entry name" value="ACT_dom"/>
</dbReference>
<dbReference type="InterPro" id="IPR045600">
    <property type="entry name" value="RelA/SpoT_AH_RIS"/>
</dbReference>
<organism evidence="2">
    <name type="scientific">bioreactor metagenome</name>
    <dbReference type="NCBI Taxonomy" id="1076179"/>
    <lineage>
        <taxon>unclassified sequences</taxon>
        <taxon>metagenomes</taxon>
        <taxon>ecological metagenomes</taxon>
    </lineage>
</organism>
<keyword evidence="2" id="KW-0378">Hydrolase</keyword>
<proteinExistence type="predicted"/>
<reference evidence="2" key="1">
    <citation type="submission" date="2019-08" db="EMBL/GenBank/DDBJ databases">
        <authorList>
            <person name="Kucharzyk K."/>
            <person name="Murdoch R.W."/>
            <person name="Higgins S."/>
            <person name="Loffler F."/>
        </authorList>
    </citation>
    <scope>NUCLEOTIDE SEQUENCE</scope>
</reference>
<evidence type="ECO:0000313" key="2">
    <source>
        <dbReference type="EMBL" id="MPM68208.1"/>
    </source>
</evidence>
<dbReference type="InterPro" id="IPR004095">
    <property type="entry name" value="TGS"/>
</dbReference>
<evidence type="ECO:0000259" key="1">
    <source>
        <dbReference type="PROSITE" id="PS51880"/>
    </source>
</evidence>
<dbReference type="Gene3D" id="3.10.20.30">
    <property type="match status" value="1"/>
</dbReference>
<dbReference type="AlphaFoldDB" id="A0A645BT01"/>
<gene>
    <name evidence="2" type="primary">relA_36</name>
    <name evidence="2" type="ORF">SDC9_115139</name>
</gene>
<sequence>MRRLQAGACVLDFAFDIHTNLGLKCAGAKINGKPASIRDRLNTGDVVEIMSNKNQKPSQDWLNFVVSSKARAKIKQKIKEEESKRAVIGKELLERRMNNWKIEFNDDILYALIKQYKFKTASEFYSSLAMSEVDIVDVRNFLNSKSAQDASDSKESAVITTDRREVRSSSSDSDYLIIDERLNNVGFKLSKCCNPIHGDDVIGFVSVKDGIKIHRTSCPNASRLIENYPYRIHKVKWRENISGTNFITAIRVSAHEEGVINQKVLEVIGQFNVSLRFFSLNKLKDVFEARMQLAVPNNQLLDKLIFSLKKIKGIKSVSRVSNV</sequence>
<dbReference type="Gene3D" id="3.30.70.260">
    <property type="match status" value="1"/>
</dbReference>
<comment type="caution">
    <text evidence="2">The sequence shown here is derived from an EMBL/GenBank/DDBJ whole genome shotgun (WGS) entry which is preliminary data.</text>
</comment>
<dbReference type="EMBL" id="VSSQ01022126">
    <property type="protein sequence ID" value="MPM68208.1"/>
    <property type="molecule type" value="Genomic_DNA"/>
</dbReference>
<dbReference type="Pfam" id="PF19296">
    <property type="entry name" value="RelA_AH_RIS"/>
    <property type="match status" value="1"/>
</dbReference>
<dbReference type="GO" id="GO:0016787">
    <property type="term" value="F:hydrolase activity"/>
    <property type="evidence" value="ECO:0007669"/>
    <property type="project" value="UniProtKB-KW"/>
</dbReference>
<dbReference type="InterPro" id="IPR012675">
    <property type="entry name" value="Beta-grasp_dom_sf"/>
</dbReference>
<dbReference type="Pfam" id="PF13291">
    <property type="entry name" value="ACT_4"/>
    <property type="match status" value="1"/>
</dbReference>
<protein>
    <submittedName>
        <fullName evidence="2">Bifunctional (P)ppGpp synthase/hydrolase RelA</fullName>
    </submittedName>
</protein>
<dbReference type="InterPro" id="IPR012676">
    <property type="entry name" value="TGS-like"/>
</dbReference>
<dbReference type="PANTHER" id="PTHR21262">
    <property type="entry name" value="GUANOSINE-3',5'-BIS DIPHOSPHATE 3'-PYROPHOSPHOHYDROLASE"/>
    <property type="match status" value="1"/>
</dbReference>
<dbReference type="PANTHER" id="PTHR21262:SF31">
    <property type="entry name" value="GTP PYROPHOSPHOKINASE"/>
    <property type="match status" value="1"/>
</dbReference>
<dbReference type="GO" id="GO:0005886">
    <property type="term" value="C:plasma membrane"/>
    <property type="evidence" value="ECO:0007669"/>
    <property type="project" value="TreeGrafter"/>
</dbReference>
<name>A0A645BT01_9ZZZZ</name>
<feature type="domain" description="TGS" evidence="1">
    <location>
        <begin position="1"/>
        <end position="51"/>
    </location>
</feature>